<dbReference type="RefSeq" id="WP_264321344.1">
    <property type="nucleotide sequence ID" value="NZ_JADEXN010000153.1"/>
</dbReference>
<name>A0A928W0M5_9CYAN</name>
<protein>
    <submittedName>
        <fullName evidence="1">Uncharacterized protein</fullName>
    </submittedName>
</protein>
<dbReference type="EMBL" id="JADEXN010000153">
    <property type="protein sequence ID" value="MBE9041115.1"/>
    <property type="molecule type" value="Genomic_DNA"/>
</dbReference>
<dbReference type="Proteomes" id="UP000621799">
    <property type="component" value="Unassembled WGS sequence"/>
</dbReference>
<reference evidence="1" key="1">
    <citation type="submission" date="2020-10" db="EMBL/GenBank/DDBJ databases">
        <authorList>
            <person name="Castelo-Branco R."/>
            <person name="Eusebio N."/>
            <person name="Adriana R."/>
            <person name="Vieira A."/>
            <person name="Brugerolle De Fraissinette N."/>
            <person name="Rezende De Castro R."/>
            <person name="Schneider M.P."/>
            <person name="Vasconcelos V."/>
            <person name="Leao P.N."/>
        </authorList>
    </citation>
    <scope>NUCLEOTIDE SEQUENCE</scope>
    <source>
        <strain evidence="1">LEGE 11467</strain>
    </source>
</reference>
<organism evidence="1 2">
    <name type="scientific">Zarconia navalis LEGE 11467</name>
    <dbReference type="NCBI Taxonomy" id="1828826"/>
    <lineage>
        <taxon>Bacteria</taxon>
        <taxon>Bacillati</taxon>
        <taxon>Cyanobacteriota</taxon>
        <taxon>Cyanophyceae</taxon>
        <taxon>Oscillatoriophycideae</taxon>
        <taxon>Oscillatoriales</taxon>
        <taxon>Oscillatoriales incertae sedis</taxon>
        <taxon>Zarconia</taxon>
        <taxon>Zarconia navalis</taxon>
    </lineage>
</organism>
<keyword evidence="2" id="KW-1185">Reference proteome</keyword>
<sequence length="90" mass="10537">MSVLKVDFPAADGALNLNRTNRIADFEDIIRLDFRNPPQWIRREPVTSNLKPSPSEIAESETIHIHDRTRSFESSIVPFRRSDRRQSFDR</sequence>
<dbReference type="AlphaFoldDB" id="A0A928W0M5"/>
<proteinExistence type="predicted"/>
<evidence type="ECO:0000313" key="1">
    <source>
        <dbReference type="EMBL" id="MBE9041115.1"/>
    </source>
</evidence>
<accession>A0A928W0M5</accession>
<gene>
    <name evidence="1" type="ORF">IQ235_10025</name>
</gene>
<comment type="caution">
    <text evidence="1">The sequence shown here is derived from an EMBL/GenBank/DDBJ whole genome shotgun (WGS) entry which is preliminary data.</text>
</comment>
<evidence type="ECO:0000313" key="2">
    <source>
        <dbReference type="Proteomes" id="UP000621799"/>
    </source>
</evidence>